<sequence>MRGLRALLLRRRNLLICKSFRRWIGRGSPVAWPPRSPDRNLLDFFFWEKSLKLLVYQTPVDTLEDPTERIVVASADIPSTPGMFERVRRSLVRRCRLCNDLRGRNFEQLL</sequence>
<reference evidence="1 2" key="1">
    <citation type="journal article" date="2019" name="Sci. Rep.">
        <title>Orb-weaving spider Araneus ventricosus genome elucidates the spidroin gene catalogue.</title>
        <authorList>
            <person name="Kono N."/>
            <person name="Nakamura H."/>
            <person name="Ohtoshi R."/>
            <person name="Moran D.A.P."/>
            <person name="Shinohara A."/>
            <person name="Yoshida Y."/>
            <person name="Fujiwara M."/>
            <person name="Mori M."/>
            <person name="Tomita M."/>
            <person name="Arakawa K."/>
        </authorList>
    </citation>
    <scope>NUCLEOTIDE SEQUENCE [LARGE SCALE GENOMIC DNA]</scope>
</reference>
<dbReference type="EMBL" id="BGPR01002341">
    <property type="protein sequence ID" value="GBM71893.1"/>
    <property type="molecule type" value="Genomic_DNA"/>
</dbReference>
<dbReference type="InterPro" id="IPR036397">
    <property type="entry name" value="RNaseH_sf"/>
</dbReference>
<comment type="caution">
    <text evidence="1">The sequence shown here is derived from an EMBL/GenBank/DDBJ whole genome shotgun (WGS) entry which is preliminary data.</text>
</comment>
<dbReference type="AlphaFoldDB" id="A0A4Y2I2H4"/>
<dbReference type="OrthoDB" id="6436917at2759"/>
<dbReference type="PANTHER" id="PTHR47326:SF1">
    <property type="entry name" value="HTH PSQ-TYPE DOMAIN-CONTAINING PROTEIN"/>
    <property type="match status" value="1"/>
</dbReference>
<keyword evidence="2" id="KW-1185">Reference proteome</keyword>
<evidence type="ECO:0000313" key="2">
    <source>
        <dbReference type="Proteomes" id="UP000499080"/>
    </source>
</evidence>
<dbReference type="PANTHER" id="PTHR47326">
    <property type="entry name" value="TRANSPOSABLE ELEMENT TC3 TRANSPOSASE-LIKE PROTEIN"/>
    <property type="match status" value="1"/>
</dbReference>
<accession>A0A4Y2I2H4</accession>
<dbReference type="Gene3D" id="3.30.420.10">
    <property type="entry name" value="Ribonuclease H-like superfamily/Ribonuclease H"/>
    <property type="match status" value="1"/>
</dbReference>
<protein>
    <submittedName>
        <fullName evidence="1">Uncharacterized protein</fullName>
    </submittedName>
</protein>
<dbReference type="GO" id="GO:0003676">
    <property type="term" value="F:nucleic acid binding"/>
    <property type="evidence" value="ECO:0007669"/>
    <property type="project" value="InterPro"/>
</dbReference>
<proteinExistence type="predicted"/>
<organism evidence="1 2">
    <name type="scientific">Araneus ventricosus</name>
    <name type="common">Orbweaver spider</name>
    <name type="synonym">Epeira ventricosa</name>
    <dbReference type="NCBI Taxonomy" id="182803"/>
    <lineage>
        <taxon>Eukaryota</taxon>
        <taxon>Metazoa</taxon>
        <taxon>Ecdysozoa</taxon>
        <taxon>Arthropoda</taxon>
        <taxon>Chelicerata</taxon>
        <taxon>Arachnida</taxon>
        <taxon>Araneae</taxon>
        <taxon>Araneomorphae</taxon>
        <taxon>Entelegynae</taxon>
        <taxon>Araneoidea</taxon>
        <taxon>Araneidae</taxon>
        <taxon>Araneus</taxon>
    </lineage>
</organism>
<evidence type="ECO:0000313" key="1">
    <source>
        <dbReference type="EMBL" id="GBM71893.1"/>
    </source>
</evidence>
<name>A0A4Y2I2H4_ARAVE</name>
<dbReference type="Proteomes" id="UP000499080">
    <property type="component" value="Unassembled WGS sequence"/>
</dbReference>
<gene>
    <name evidence="1" type="ORF">AVEN_238542_1</name>
</gene>